<evidence type="ECO:0000256" key="1">
    <source>
        <dbReference type="SAM" id="Phobius"/>
    </source>
</evidence>
<evidence type="ECO:0000313" key="4">
    <source>
        <dbReference type="Proteomes" id="UP001477870"/>
    </source>
</evidence>
<keyword evidence="1" id="KW-0472">Membrane</keyword>
<feature type="transmembrane region" description="Helical" evidence="1">
    <location>
        <begin position="69"/>
        <end position="86"/>
    </location>
</feature>
<dbReference type="EMBL" id="JBBMQO010000012">
    <property type="protein sequence ID" value="MEM5503143.1"/>
    <property type="molecule type" value="Genomic_DNA"/>
</dbReference>
<reference evidence="3 4" key="1">
    <citation type="submission" date="2024-03" db="EMBL/GenBank/DDBJ databases">
        <title>Community enrichment and isolation of bacterial strains for fucoidan degradation.</title>
        <authorList>
            <person name="Sichert A."/>
        </authorList>
    </citation>
    <scope>NUCLEOTIDE SEQUENCE [LARGE SCALE GENOMIC DNA]</scope>
    <source>
        <strain evidence="3 4">AS62</strain>
    </source>
</reference>
<dbReference type="RefSeq" id="WP_342849327.1">
    <property type="nucleotide sequence ID" value="NZ_JBBMQO010000012.1"/>
</dbReference>
<name>A0ABU9TAI1_9HYPH</name>
<comment type="caution">
    <text evidence="3">The sequence shown here is derived from an EMBL/GenBank/DDBJ whole genome shotgun (WGS) entry which is preliminary data.</text>
</comment>
<keyword evidence="4" id="KW-1185">Reference proteome</keyword>
<organism evidence="3 4">
    <name type="scientific">Ahrensia kielensis</name>
    <dbReference type="NCBI Taxonomy" id="76980"/>
    <lineage>
        <taxon>Bacteria</taxon>
        <taxon>Pseudomonadati</taxon>
        <taxon>Pseudomonadota</taxon>
        <taxon>Alphaproteobacteria</taxon>
        <taxon>Hyphomicrobiales</taxon>
        <taxon>Ahrensiaceae</taxon>
        <taxon>Ahrensia</taxon>
    </lineage>
</organism>
<feature type="transmembrane region" description="Helical" evidence="1">
    <location>
        <begin position="7"/>
        <end position="27"/>
    </location>
</feature>
<protein>
    <submittedName>
        <fullName evidence="3">Tripartite tricarboxylate transporter TctB family protein</fullName>
    </submittedName>
</protein>
<proteinExistence type="predicted"/>
<feature type="domain" description="DUF1468" evidence="2">
    <location>
        <begin position="8"/>
        <end position="138"/>
    </location>
</feature>
<dbReference type="InterPro" id="IPR009936">
    <property type="entry name" value="DUF1468"/>
</dbReference>
<evidence type="ECO:0000259" key="2">
    <source>
        <dbReference type="Pfam" id="PF07331"/>
    </source>
</evidence>
<gene>
    <name evidence="3" type="ORF">WNY59_16265</name>
</gene>
<feature type="transmembrane region" description="Helical" evidence="1">
    <location>
        <begin position="39"/>
        <end position="57"/>
    </location>
</feature>
<feature type="transmembrane region" description="Helical" evidence="1">
    <location>
        <begin position="123"/>
        <end position="145"/>
    </location>
</feature>
<keyword evidence="1" id="KW-0812">Transmembrane</keyword>
<dbReference type="Proteomes" id="UP001477870">
    <property type="component" value="Unassembled WGS sequence"/>
</dbReference>
<feature type="transmembrane region" description="Helical" evidence="1">
    <location>
        <begin position="92"/>
        <end position="111"/>
    </location>
</feature>
<keyword evidence="1" id="KW-1133">Transmembrane helix</keyword>
<dbReference type="Pfam" id="PF07331">
    <property type="entry name" value="TctB"/>
    <property type="match status" value="1"/>
</dbReference>
<sequence>MADRIFASLLLISAIAYSFIAFTLIKAPFQYDPLGPESWPRILGVLAIFCCAYVIYKPDVWDLHVERKTWIRLAGLVVMLSAYAWLFQPAGFVIATFLFCAALSVMLGANIKASLIFAVVTGVLGYVIGTILLDLNLPAGLLAFLE</sequence>
<accession>A0ABU9TAI1</accession>
<evidence type="ECO:0000313" key="3">
    <source>
        <dbReference type="EMBL" id="MEM5503143.1"/>
    </source>
</evidence>